<dbReference type="SUPFAM" id="SSF117289">
    <property type="entry name" value="Nucleoporin domain"/>
    <property type="match status" value="1"/>
</dbReference>
<sequence length="358" mass="41084">MDPDYEKRLLRQQNGQNSPYSSPLPGSSPAASPSKEKYGDRFIPSRAGSNWHVNFNMIQETPPSVNQTRKAKEANTDGGKDGLAYTCLLKNELLAAGIEDIKDQQPDDRRILVPKESRNLFKYYVPRRSPDAADSSPYSLSPVGSKSQKLLRSPRKAMRKISKIPFKVLDAPELQDDFYLNLVDWSSQNVLSVGLGTCVYLWSACTSQVTRLCDLANDGDSVTSVSWAERTLPFPFFPSSFSLFPSSFSLFPSSFSLFPSSFSLFPFFLFPFFLFPFPFFPFSFFPLPFPFFLFLFPFSFFPFPFFSFSLFFLFPFFPFPFFSFSLFFLFSSSPFFFPPLSFFFFTSFFLHKFSFSLL</sequence>
<keyword evidence="5" id="KW-1133">Transmembrane helix</keyword>
<dbReference type="Proteomes" id="UP000597762">
    <property type="component" value="Unassembled WGS sequence"/>
</dbReference>
<dbReference type="EMBL" id="CAHIKZ030001513">
    <property type="protein sequence ID" value="CAE1266641.1"/>
    <property type="molecule type" value="Genomic_DNA"/>
</dbReference>
<feature type="transmembrane region" description="Helical" evidence="5">
    <location>
        <begin position="264"/>
        <end position="285"/>
    </location>
</feature>
<keyword evidence="2" id="KW-0677">Repeat</keyword>
<evidence type="ECO:0000313" key="6">
    <source>
        <dbReference type="EMBL" id="CAE1266641.1"/>
    </source>
</evidence>
<keyword evidence="5" id="KW-0472">Membrane</keyword>
<proteinExistence type="predicted"/>
<organism evidence="6 7">
    <name type="scientific">Acanthosepion pharaonis</name>
    <name type="common">Pharaoh cuttlefish</name>
    <name type="synonym">Sepia pharaonis</name>
    <dbReference type="NCBI Taxonomy" id="158019"/>
    <lineage>
        <taxon>Eukaryota</taxon>
        <taxon>Metazoa</taxon>
        <taxon>Spiralia</taxon>
        <taxon>Lophotrochozoa</taxon>
        <taxon>Mollusca</taxon>
        <taxon>Cephalopoda</taxon>
        <taxon>Coleoidea</taxon>
        <taxon>Decapodiformes</taxon>
        <taxon>Sepiida</taxon>
        <taxon>Sepiina</taxon>
        <taxon>Sepiidae</taxon>
        <taxon>Acanthosepion</taxon>
    </lineage>
</organism>
<feature type="transmembrane region" description="Helical" evidence="5">
    <location>
        <begin position="326"/>
        <end position="350"/>
    </location>
</feature>
<dbReference type="GO" id="GO:1905786">
    <property type="term" value="P:positive regulation of anaphase-promoting complex-dependent catabolic process"/>
    <property type="evidence" value="ECO:0007669"/>
    <property type="project" value="TreeGrafter"/>
</dbReference>
<evidence type="ECO:0000313" key="7">
    <source>
        <dbReference type="Proteomes" id="UP000597762"/>
    </source>
</evidence>
<keyword evidence="3" id="KW-0131">Cell cycle</keyword>
<feature type="region of interest" description="Disordered" evidence="4">
    <location>
        <begin position="1"/>
        <end position="45"/>
    </location>
</feature>
<evidence type="ECO:0000256" key="3">
    <source>
        <dbReference type="ARBA" id="ARBA00023306"/>
    </source>
</evidence>
<dbReference type="GO" id="GO:1990757">
    <property type="term" value="F:ubiquitin ligase activator activity"/>
    <property type="evidence" value="ECO:0007669"/>
    <property type="project" value="TreeGrafter"/>
</dbReference>
<accession>A0A812C9N8</accession>
<dbReference type="GO" id="GO:0010997">
    <property type="term" value="F:anaphase-promoting complex binding"/>
    <property type="evidence" value="ECO:0007669"/>
    <property type="project" value="InterPro"/>
</dbReference>
<keyword evidence="1" id="KW-0853">WD repeat</keyword>
<evidence type="ECO:0000256" key="2">
    <source>
        <dbReference type="ARBA" id="ARBA00022737"/>
    </source>
</evidence>
<evidence type="ECO:0000256" key="4">
    <source>
        <dbReference type="SAM" id="MobiDB-lite"/>
    </source>
</evidence>
<gene>
    <name evidence="6" type="ORF">SPHA_35251</name>
</gene>
<reference evidence="6" key="1">
    <citation type="submission" date="2021-01" db="EMBL/GenBank/DDBJ databases">
        <authorList>
            <person name="Li R."/>
            <person name="Bekaert M."/>
        </authorList>
    </citation>
    <scope>NUCLEOTIDE SEQUENCE</scope>
    <source>
        <strain evidence="6">Farmed</strain>
    </source>
</reference>
<dbReference type="PANTHER" id="PTHR19918:SF1">
    <property type="entry name" value="FIZZY-RELATED PROTEIN HOMOLOG"/>
    <property type="match status" value="1"/>
</dbReference>
<comment type="caution">
    <text evidence="6">The sequence shown here is derived from an EMBL/GenBank/DDBJ whole genome shotgun (WGS) entry which is preliminary data.</text>
</comment>
<dbReference type="GO" id="GO:0031145">
    <property type="term" value="P:anaphase-promoting complex-dependent catabolic process"/>
    <property type="evidence" value="ECO:0007669"/>
    <property type="project" value="TreeGrafter"/>
</dbReference>
<dbReference type="InterPro" id="IPR015943">
    <property type="entry name" value="WD40/YVTN_repeat-like_dom_sf"/>
</dbReference>
<evidence type="ECO:0000256" key="1">
    <source>
        <dbReference type="ARBA" id="ARBA00022574"/>
    </source>
</evidence>
<dbReference type="InterPro" id="IPR033010">
    <property type="entry name" value="Cdc20/Fizzy"/>
</dbReference>
<dbReference type="AlphaFoldDB" id="A0A812C9N8"/>
<name>A0A812C9N8_ACAPH</name>
<dbReference type="OrthoDB" id="10263272at2759"/>
<keyword evidence="7" id="KW-1185">Reference proteome</keyword>
<feature type="compositionally biased region" description="Low complexity" evidence="4">
    <location>
        <begin position="18"/>
        <end position="33"/>
    </location>
</feature>
<dbReference type="GO" id="GO:0005680">
    <property type="term" value="C:anaphase-promoting complex"/>
    <property type="evidence" value="ECO:0007669"/>
    <property type="project" value="TreeGrafter"/>
</dbReference>
<keyword evidence="5" id="KW-0812">Transmembrane</keyword>
<dbReference type="Gene3D" id="2.130.10.10">
    <property type="entry name" value="YVTN repeat-like/Quinoprotein amine dehydrogenase"/>
    <property type="match status" value="1"/>
</dbReference>
<feature type="transmembrane region" description="Helical" evidence="5">
    <location>
        <begin position="291"/>
        <end position="314"/>
    </location>
</feature>
<evidence type="ECO:0000256" key="5">
    <source>
        <dbReference type="SAM" id="Phobius"/>
    </source>
</evidence>
<dbReference type="PANTHER" id="PTHR19918">
    <property type="entry name" value="CELL DIVISION CYCLE 20 CDC20 FIZZY -RELATED"/>
    <property type="match status" value="1"/>
</dbReference>
<protein>
    <submittedName>
        <fullName evidence="6">CDH1</fullName>
    </submittedName>
</protein>